<feature type="transmembrane region" description="Helical" evidence="1">
    <location>
        <begin position="140"/>
        <end position="161"/>
    </location>
</feature>
<dbReference type="Pfam" id="PF06496">
    <property type="entry name" value="DUF1097"/>
    <property type="match status" value="1"/>
</dbReference>
<keyword evidence="1" id="KW-0472">Membrane</keyword>
<evidence type="ECO:0000313" key="2">
    <source>
        <dbReference type="EMBL" id="CDN32812.1"/>
    </source>
</evidence>
<keyword evidence="1" id="KW-1133">Transmembrane helix</keyword>
<dbReference type="KEGG" id="rbc:BN938_2743"/>
<reference evidence="2 3" key="1">
    <citation type="journal article" date="2015" name="Genome Announc.">
        <title>Complete Genome Sequence of the Novel Leech Symbiont Mucinivorans hirudinis M3T.</title>
        <authorList>
            <person name="Nelson M.C."/>
            <person name="Bomar L."/>
            <person name="Graf J."/>
        </authorList>
    </citation>
    <scope>NUCLEOTIDE SEQUENCE [LARGE SCALE GENOMIC DNA]</scope>
    <source>
        <strain evidence="3">M3</strain>
    </source>
</reference>
<dbReference type="HOGENOM" id="CLU_1553200_0_0_10"/>
<dbReference type="AlphaFoldDB" id="A0A060RB32"/>
<organism evidence="2 3">
    <name type="scientific">Mucinivorans hirudinis</name>
    <dbReference type="NCBI Taxonomy" id="1433126"/>
    <lineage>
        <taxon>Bacteria</taxon>
        <taxon>Pseudomonadati</taxon>
        <taxon>Bacteroidota</taxon>
        <taxon>Bacteroidia</taxon>
        <taxon>Bacteroidales</taxon>
        <taxon>Rikenellaceae</taxon>
        <taxon>Mucinivorans</taxon>
    </lineage>
</organism>
<gene>
    <name evidence="2" type="ORF">BN938_2743</name>
</gene>
<proteinExistence type="predicted"/>
<feature type="transmembrane region" description="Helical" evidence="1">
    <location>
        <begin position="108"/>
        <end position="128"/>
    </location>
</feature>
<feature type="transmembrane region" description="Helical" evidence="1">
    <location>
        <begin position="56"/>
        <end position="77"/>
    </location>
</feature>
<evidence type="ECO:0000313" key="3">
    <source>
        <dbReference type="Proteomes" id="UP000027616"/>
    </source>
</evidence>
<protein>
    <recommendedName>
        <fullName evidence="4">DUF1097 domain-containing protein</fullName>
    </recommendedName>
</protein>
<name>A0A060RB32_9BACT</name>
<keyword evidence="3" id="KW-1185">Reference proteome</keyword>
<dbReference type="eggNOG" id="ENOG5031WEM">
    <property type="taxonomic scope" value="Bacteria"/>
</dbReference>
<dbReference type="InterPro" id="IPR009476">
    <property type="entry name" value="DUF1097"/>
</dbReference>
<dbReference type="EMBL" id="HG934468">
    <property type="protein sequence ID" value="CDN32812.1"/>
    <property type="molecule type" value="Genomic_DNA"/>
</dbReference>
<evidence type="ECO:0008006" key="4">
    <source>
        <dbReference type="Google" id="ProtNLM"/>
    </source>
</evidence>
<keyword evidence="1" id="KW-0812">Transmembrane</keyword>
<dbReference type="Proteomes" id="UP000027616">
    <property type="component" value="Chromosome I"/>
</dbReference>
<evidence type="ECO:0000256" key="1">
    <source>
        <dbReference type="SAM" id="Phobius"/>
    </source>
</evidence>
<feature type="transmembrane region" description="Helical" evidence="1">
    <location>
        <begin position="83"/>
        <end position="101"/>
    </location>
</feature>
<accession>A0A060RB32</accession>
<dbReference type="STRING" id="1433126.BN938_2743"/>
<sequence>MIAALAAIVQIVDQLLQGCGSSAIFLADSGFGWLTFQAWAVYFFAGCTVKGGVQAFVAYVLGIVGSILIMVFGGWLASVGVPGFWAVPFSLLVLVIPVICLERVKVMIPALFVGAGAFFAIMTFRPAAENTTFWNAAGTELTYCILGLIMGWITVTLRGAYEKCVNKAK</sequence>
<feature type="transmembrane region" description="Helical" evidence="1">
    <location>
        <begin position="31"/>
        <end position="49"/>
    </location>
</feature>